<gene>
    <name evidence="8" type="ORF">C7H19_08600</name>
</gene>
<dbReference type="GO" id="GO:0009307">
    <property type="term" value="P:DNA restriction-modification system"/>
    <property type="evidence" value="ECO:0007669"/>
    <property type="project" value="UniProtKB-KW"/>
</dbReference>
<evidence type="ECO:0000313" key="8">
    <source>
        <dbReference type="EMBL" id="PSF37607.1"/>
    </source>
</evidence>
<keyword evidence="9" id="KW-1185">Reference proteome</keyword>
<keyword evidence="5" id="KW-0175">Coiled coil</keyword>
<dbReference type="InterPro" id="IPR000055">
    <property type="entry name" value="Restrct_endonuc_typeI_TRD"/>
</dbReference>
<evidence type="ECO:0000256" key="5">
    <source>
        <dbReference type="SAM" id="Coils"/>
    </source>
</evidence>
<dbReference type="OrthoDB" id="423416at2"/>
<feature type="domain" description="Type I restriction modification DNA specificity" evidence="7">
    <location>
        <begin position="6"/>
        <end position="183"/>
    </location>
</feature>
<comment type="caution">
    <text evidence="8">The sequence shown here is derived from an EMBL/GenBank/DDBJ whole genome shotgun (WGS) entry which is preliminary data.</text>
</comment>
<sequence length="493" mass="56879">MSMNIPDGWEIVKLKDVVFFQEGPGLRKYQFKETGIPFLNIRTLKDEKVILNLCQYLDFEEVYTKYQHFLLNEGDIVASSSGTLGKTALIYKENLPLMLNTSIIRFRPHYENISTRDFIHLFLKSQYFLSQAKTASTGSAQVNFGPSHLEKMWFILPPLNEQKRIVAKIDALQQHSDRIKSQLEAIKPLLDQFRQSVLSAAFRGDLTRDWREKNPDIEPAEELLKFPTKRNLEMSDYKWIKLKYFIDKIQAGKNFKCLELPVNNNTVGIVKISAVTWGKFNALETKTVDDITKIEPSLFINQGDFLISRANTIELVGASVIVDSISYKIMISDKVWRVFFNNKINKQYVNLYLKSKLGRNEIESKATGNQLSMRNISQDAFKDIEISFCSLKEQQEIVRRIETLFKLADSIEQQYQQTQTQLETLNQSILAKAFRGELVPQDPNDEPASVLLDRIKAEKAQQDQPKRTKKKSSKTEPKQLDLNCDFTHKSAIK</sequence>
<feature type="domain" description="Type I restriction modification DNA specificity" evidence="7">
    <location>
        <begin position="278"/>
        <end position="415"/>
    </location>
</feature>
<feature type="coiled-coil region" evidence="5">
    <location>
        <begin position="401"/>
        <end position="428"/>
    </location>
</feature>
<dbReference type="SUPFAM" id="SSF116734">
    <property type="entry name" value="DNA methylase specificity domain"/>
    <property type="match status" value="2"/>
</dbReference>
<evidence type="ECO:0000256" key="1">
    <source>
        <dbReference type="ARBA" id="ARBA00010923"/>
    </source>
</evidence>
<proteinExistence type="inferred from homology"/>
<protein>
    <recommendedName>
        <fullName evidence="7">Type I restriction modification DNA specificity domain-containing protein</fullName>
    </recommendedName>
</protein>
<evidence type="ECO:0000259" key="7">
    <source>
        <dbReference type="Pfam" id="PF01420"/>
    </source>
</evidence>
<dbReference type="PANTHER" id="PTHR43140">
    <property type="entry name" value="TYPE-1 RESTRICTION ENZYME ECOKI SPECIFICITY PROTEIN"/>
    <property type="match status" value="1"/>
</dbReference>
<feature type="compositionally biased region" description="Basic and acidic residues" evidence="6">
    <location>
        <begin position="457"/>
        <end position="466"/>
    </location>
</feature>
<dbReference type="Proteomes" id="UP000239001">
    <property type="component" value="Unassembled WGS sequence"/>
</dbReference>
<dbReference type="InterPro" id="IPR051212">
    <property type="entry name" value="Type-I_RE_S_subunit"/>
</dbReference>
<dbReference type="Gene3D" id="3.90.220.20">
    <property type="entry name" value="DNA methylase specificity domains"/>
    <property type="match status" value="2"/>
</dbReference>
<dbReference type="GO" id="GO:0003677">
    <property type="term" value="F:DNA binding"/>
    <property type="evidence" value="ECO:0007669"/>
    <property type="project" value="UniProtKB-KW"/>
</dbReference>
<feature type="region of interest" description="Disordered" evidence="6">
    <location>
        <begin position="457"/>
        <end position="493"/>
    </location>
</feature>
<evidence type="ECO:0000313" key="9">
    <source>
        <dbReference type="Proteomes" id="UP000239001"/>
    </source>
</evidence>
<dbReference type="Pfam" id="PF01420">
    <property type="entry name" value="Methylase_S"/>
    <property type="match status" value="2"/>
</dbReference>
<keyword evidence="3" id="KW-0238">DNA-binding</keyword>
<dbReference type="EMBL" id="PXOH01000007">
    <property type="protein sequence ID" value="PSF37607.1"/>
    <property type="molecule type" value="Genomic_DNA"/>
</dbReference>
<reference evidence="8 9" key="1">
    <citation type="submission" date="2018-03" db="EMBL/GenBank/DDBJ databases">
        <title>The ancient ancestry and fast evolution of plastids.</title>
        <authorList>
            <person name="Moore K.R."/>
            <person name="Magnabosco C."/>
            <person name="Momper L."/>
            <person name="Gold D.A."/>
            <person name="Bosak T."/>
            <person name="Fournier G.P."/>
        </authorList>
    </citation>
    <scope>NUCLEOTIDE SEQUENCE [LARGE SCALE GENOMIC DNA]</scope>
    <source>
        <strain evidence="8 9">CCALA 016</strain>
    </source>
</reference>
<dbReference type="InterPro" id="IPR044946">
    <property type="entry name" value="Restrct_endonuc_typeI_TRD_sf"/>
</dbReference>
<reference evidence="8 9" key="2">
    <citation type="submission" date="2018-03" db="EMBL/GenBank/DDBJ databases">
        <authorList>
            <person name="Keele B.F."/>
        </authorList>
    </citation>
    <scope>NUCLEOTIDE SEQUENCE [LARGE SCALE GENOMIC DNA]</scope>
    <source>
        <strain evidence="8 9">CCALA 016</strain>
    </source>
</reference>
<evidence type="ECO:0000256" key="2">
    <source>
        <dbReference type="ARBA" id="ARBA00022747"/>
    </source>
</evidence>
<dbReference type="CDD" id="cd17261">
    <property type="entry name" value="RMtype1_S_EcoKI-TRD2-CR2_like"/>
    <property type="match status" value="1"/>
</dbReference>
<dbReference type="RefSeq" id="WP_106456473.1">
    <property type="nucleotide sequence ID" value="NZ_PXOH01000007.1"/>
</dbReference>
<dbReference type="PANTHER" id="PTHR43140:SF1">
    <property type="entry name" value="TYPE I RESTRICTION ENZYME ECOKI SPECIFICITY SUBUNIT"/>
    <property type="match status" value="1"/>
</dbReference>
<keyword evidence="2" id="KW-0680">Restriction system</keyword>
<comment type="subunit">
    <text evidence="4">The methyltransferase is composed of M and S polypeptides.</text>
</comment>
<accession>A0A2T1LYY0</accession>
<name>A0A2T1LYY0_9CHRO</name>
<evidence type="ECO:0000256" key="6">
    <source>
        <dbReference type="SAM" id="MobiDB-lite"/>
    </source>
</evidence>
<evidence type="ECO:0000256" key="3">
    <source>
        <dbReference type="ARBA" id="ARBA00023125"/>
    </source>
</evidence>
<organism evidence="8 9">
    <name type="scientific">Aphanothece hegewaldii CCALA 016</name>
    <dbReference type="NCBI Taxonomy" id="2107694"/>
    <lineage>
        <taxon>Bacteria</taxon>
        <taxon>Bacillati</taxon>
        <taxon>Cyanobacteriota</taxon>
        <taxon>Cyanophyceae</taxon>
        <taxon>Oscillatoriophycideae</taxon>
        <taxon>Chroococcales</taxon>
        <taxon>Aphanothecaceae</taxon>
        <taxon>Aphanothece</taxon>
    </lineage>
</organism>
<dbReference type="AlphaFoldDB" id="A0A2T1LYY0"/>
<evidence type="ECO:0000256" key="4">
    <source>
        <dbReference type="ARBA" id="ARBA00038652"/>
    </source>
</evidence>
<comment type="similarity">
    <text evidence="1">Belongs to the type-I restriction system S methylase family.</text>
</comment>